<gene>
    <name evidence="2" type="ORF">Ptr86124_000682</name>
    <name evidence="1" type="ORF">PtrM4_007390</name>
</gene>
<reference evidence="2" key="3">
    <citation type="journal article" date="2022" name="bioRxiv">
        <title>A global pangenome for the wheat fungal pathogen Pyrenophora tritici-repentis and prediction of effector protein structural homology.</title>
        <authorList>
            <person name="Moolhuijzen P."/>
            <person name="See P.T."/>
            <person name="Shi G."/>
            <person name="Powell H.R."/>
            <person name="Cockram J."/>
            <person name="Jorgensen L.N."/>
            <person name="Benslimane H."/>
            <person name="Strelkov S.E."/>
            <person name="Turner J."/>
            <person name="Liu Z."/>
            <person name="Moffat C.S."/>
        </authorList>
    </citation>
    <scope>NUCLEOTIDE SEQUENCE</scope>
    <source>
        <strain evidence="2">86-124</strain>
    </source>
</reference>
<evidence type="ECO:0000313" key="2">
    <source>
        <dbReference type="EMBL" id="KAI1520314.1"/>
    </source>
</evidence>
<organism evidence="2 3">
    <name type="scientific">Pyrenophora tritici-repentis</name>
    <dbReference type="NCBI Taxonomy" id="45151"/>
    <lineage>
        <taxon>Eukaryota</taxon>
        <taxon>Fungi</taxon>
        <taxon>Dikarya</taxon>
        <taxon>Ascomycota</taxon>
        <taxon>Pezizomycotina</taxon>
        <taxon>Dothideomycetes</taxon>
        <taxon>Pleosporomycetidae</taxon>
        <taxon>Pleosporales</taxon>
        <taxon>Pleosporineae</taxon>
        <taxon>Pleosporaceae</taxon>
        <taxon>Pyrenophora</taxon>
    </lineage>
</organism>
<dbReference type="Proteomes" id="UP000245464">
    <property type="component" value="Chromosome 1"/>
</dbReference>
<evidence type="ECO:0000313" key="3">
    <source>
        <dbReference type="Proteomes" id="UP000249757"/>
    </source>
</evidence>
<reference evidence="1" key="1">
    <citation type="journal article" date="2018" name="BMC Genomics">
        <title>Comparative genomics of the wheat fungal pathogen Pyrenophora tritici-repentis reveals chromosomal variations and genome plasticity.</title>
        <authorList>
            <person name="Moolhuijzen P."/>
            <person name="See P.T."/>
            <person name="Hane J.K."/>
            <person name="Shi G."/>
            <person name="Liu Z."/>
            <person name="Oliver R.P."/>
            <person name="Moffat C.S."/>
        </authorList>
    </citation>
    <scope>NUCLEOTIDE SEQUENCE [LARGE SCALE GENOMIC DNA]</scope>
    <source>
        <strain evidence="1">M4</strain>
    </source>
</reference>
<reference evidence="2" key="2">
    <citation type="submission" date="2021-05" db="EMBL/GenBank/DDBJ databases">
        <authorList>
            <person name="Moolhuijzen P.M."/>
            <person name="Moffat C.S."/>
        </authorList>
    </citation>
    <scope>NUCLEOTIDE SEQUENCE</scope>
    <source>
        <strain evidence="2">86-124</strain>
    </source>
</reference>
<comment type="caution">
    <text evidence="2">The sequence shown here is derived from an EMBL/GenBank/DDBJ whole genome shotgun (WGS) entry which is preliminary data.</text>
</comment>
<reference evidence="3" key="4">
    <citation type="journal article" date="2022" name="Microb. Genom.">
        <title>A global pangenome for the wheat fungal pathogen Pyrenophora tritici-repentis and prediction of effector protein structural homology.</title>
        <authorList>
            <person name="Moolhuijzen P.M."/>
            <person name="See P.T."/>
            <person name="Shi G."/>
            <person name="Powell H.R."/>
            <person name="Cockram J."/>
            <person name="Jorgensen L.N."/>
            <person name="Benslimane H."/>
            <person name="Strelkov S.E."/>
            <person name="Turner J."/>
            <person name="Liu Z."/>
            <person name="Moffat C.S."/>
        </authorList>
    </citation>
    <scope>NUCLEOTIDE SEQUENCE [LARGE SCALE GENOMIC DNA]</scope>
</reference>
<dbReference type="EMBL" id="NQIK02000001">
    <property type="protein sequence ID" value="KAF7576499.1"/>
    <property type="molecule type" value="Genomic_DNA"/>
</dbReference>
<sequence length="185" mass="20963">MARDTVGETDAFFLDKSTTLLPLAIWGDLLHLCPIAAHTPFDFSVDAKETLRLGSLFCEFAPDDSEYNVIRCMKPIWSVDYAACTSDMYGQSTKHRAPPFDAQYRRVLPRCVKTDVTRSTKTIIYELKARHYSDGGTEGTLYIISTWLNELYTAVLDGNTEKFWDLIDLEKKWEGEGRTTLGGTE</sequence>
<accession>A0A317AGR8</accession>
<keyword evidence="3" id="KW-1185">Reference proteome</keyword>
<evidence type="ECO:0000313" key="1">
    <source>
        <dbReference type="EMBL" id="KAF7576499.1"/>
    </source>
</evidence>
<dbReference type="Proteomes" id="UP000249757">
    <property type="component" value="Unassembled WGS sequence"/>
</dbReference>
<dbReference type="EMBL" id="NRDI02000001">
    <property type="protein sequence ID" value="KAI1520314.1"/>
    <property type="molecule type" value="Genomic_DNA"/>
</dbReference>
<name>A0A317AGR8_9PLEO</name>
<protein>
    <submittedName>
        <fullName evidence="2">Uncharacterized protein</fullName>
    </submittedName>
</protein>
<dbReference type="AlphaFoldDB" id="A0A317AGR8"/>
<proteinExistence type="predicted"/>